<evidence type="ECO:0000256" key="1">
    <source>
        <dbReference type="ARBA" id="ARBA00004123"/>
    </source>
</evidence>
<dbReference type="GO" id="GO:0005737">
    <property type="term" value="C:cytoplasm"/>
    <property type="evidence" value="ECO:0007669"/>
    <property type="project" value="TreeGrafter"/>
</dbReference>
<feature type="compositionally biased region" description="Low complexity" evidence="3">
    <location>
        <begin position="867"/>
        <end position="882"/>
    </location>
</feature>
<name>A0AAN8JV12_PATCE</name>
<dbReference type="CDD" id="cd00136">
    <property type="entry name" value="PDZ_canonical"/>
    <property type="match status" value="1"/>
</dbReference>
<feature type="region of interest" description="Disordered" evidence="3">
    <location>
        <begin position="61"/>
        <end position="143"/>
    </location>
</feature>
<dbReference type="PANTHER" id="PTHR23348:SF16">
    <property type="entry name" value="LEUCINE RICH REPEAT FAMILY PROTEIN"/>
    <property type="match status" value="1"/>
</dbReference>
<keyword evidence="4" id="KW-0472">Membrane</keyword>
<feature type="region of interest" description="Disordered" evidence="3">
    <location>
        <begin position="284"/>
        <end position="307"/>
    </location>
</feature>
<evidence type="ECO:0000256" key="5">
    <source>
        <dbReference type="SAM" id="SignalP"/>
    </source>
</evidence>
<feature type="region of interest" description="Disordered" evidence="3">
    <location>
        <begin position="476"/>
        <end position="515"/>
    </location>
</feature>
<dbReference type="SUPFAM" id="SSF50156">
    <property type="entry name" value="PDZ domain-like"/>
    <property type="match status" value="1"/>
</dbReference>
<dbReference type="GO" id="GO:0043484">
    <property type="term" value="P:regulation of RNA splicing"/>
    <property type="evidence" value="ECO:0007669"/>
    <property type="project" value="TreeGrafter"/>
</dbReference>
<feature type="compositionally biased region" description="Low complexity" evidence="3">
    <location>
        <begin position="905"/>
        <end position="919"/>
    </location>
</feature>
<dbReference type="InterPro" id="IPR001478">
    <property type="entry name" value="PDZ"/>
</dbReference>
<feature type="compositionally biased region" description="Polar residues" evidence="3">
    <location>
        <begin position="480"/>
        <end position="490"/>
    </location>
</feature>
<keyword evidence="4" id="KW-0812">Transmembrane</keyword>
<feature type="compositionally biased region" description="Polar residues" evidence="3">
    <location>
        <begin position="126"/>
        <end position="143"/>
    </location>
</feature>
<feature type="chain" id="PRO_5043045534" description="PDZ domain-containing protein" evidence="5">
    <location>
        <begin position="18"/>
        <end position="934"/>
    </location>
</feature>
<keyword evidence="4" id="KW-1133">Transmembrane helix</keyword>
<comment type="subcellular location">
    <subcellularLocation>
        <location evidence="1">Nucleus</location>
    </subcellularLocation>
</comment>
<dbReference type="EMBL" id="JAZGQO010000007">
    <property type="protein sequence ID" value="KAK6182210.1"/>
    <property type="molecule type" value="Genomic_DNA"/>
</dbReference>
<evidence type="ECO:0000256" key="4">
    <source>
        <dbReference type="SAM" id="Phobius"/>
    </source>
</evidence>
<dbReference type="InterPro" id="IPR052082">
    <property type="entry name" value="Myelin_sheath_structural"/>
</dbReference>
<evidence type="ECO:0000256" key="2">
    <source>
        <dbReference type="ARBA" id="ARBA00023242"/>
    </source>
</evidence>
<feature type="domain" description="PDZ" evidence="6">
    <location>
        <begin position="163"/>
        <end position="228"/>
    </location>
</feature>
<evidence type="ECO:0000313" key="8">
    <source>
        <dbReference type="Proteomes" id="UP001347796"/>
    </source>
</evidence>
<dbReference type="AlphaFoldDB" id="A0AAN8JV12"/>
<dbReference type="PROSITE" id="PS50106">
    <property type="entry name" value="PDZ"/>
    <property type="match status" value="1"/>
</dbReference>
<gene>
    <name evidence="7" type="ORF">SNE40_009942</name>
</gene>
<feature type="transmembrane region" description="Helical" evidence="4">
    <location>
        <begin position="27"/>
        <end position="49"/>
    </location>
</feature>
<dbReference type="PANTHER" id="PTHR23348">
    <property type="entry name" value="PERIAXIN/AHNAK"/>
    <property type="match status" value="1"/>
</dbReference>
<dbReference type="Gene3D" id="2.30.42.10">
    <property type="match status" value="1"/>
</dbReference>
<feature type="signal peptide" evidence="5">
    <location>
        <begin position="1"/>
        <end position="17"/>
    </location>
</feature>
<feature type="compositionally biased region" description="Low complexity" evidence="3">
    <location>
        <begin position="504"/>
        <end position="515"/>
    </location>
</feature>
<proteinExistence type="predicted"/>
<feature type="region of interest" description="Disordered" evidence="3">
    <location>
        <begin position="866"/>
        <end position="934"/>
    </location>
</feature>
<reference evidence="7 8" key="1">
    <citation type="submission" date="2024-01" db="EMBL/GenBank/DDBJ databases">
        <title>The genome of the rayed Mediterranean limpet Patella caerulea (Linnaeus, 1758).</title>
        <authorList>
            <person name="Anh-Thu Weber A."/>
            <person name="Halstead-Nussloch G."/>
        </authorList>
    </citation>
    <scope>NUCLEOTIDE SEQUENCE [LARGE SCALE GENOMIC DNA]</scope>
    <source>
        <strain evidence="7">AATW-2023a</strain>
        <tissue evidence="7">Whole specimen</tissue>
    </source>
</reference>
<keyword evidence="5" id="KW-0732">Signal</keyword>
<protein>
    <recommendedName>
        <fullName evidence="6">PDZ domain-containing protein</fullName>
    </recommendedName>
</protein>
<keyword evidence="2" id="KW-0539">Nucleus</keyword>
<dbReference type="Proteomes" id="UP001347796">
    <property type="component" value="Unassembled WGS sequence"/>
</dbReference>
<feature type="region of interest" description="Disordered" evidence="3">
    <location>
        <begin position="638"/>
        <end position="659"/>
    </location>
</feature>
<keyword evidence="8" id="KW-1185">Reference proteome</keyword>
<feature type="compositionally biased region" description="Acidic residues" evidence="3">
    <location>
        <begin position="925"/>
        <end position="934"/>
    </location>
</feature>
<evidence type="ECO:0000313" key="7">
    <source>
        <dbReference type="EMBL" id="KAK6182210.1"/>
    </source>
</evidence>
<dbReference type="SMART" id="SM00228">
    <property type="entry name" value="PDZ"/>
    <property type="match status" value="1"/>
</dbReference>
<organism evidence="7 8">
    <name type="scientific">Patella caerulea</name>
    <name type="common">Rayed Mediterranean limpet</name>
    <dbReference type="NCBI Taxonomy" id="87958"/>
    <lineage>
        <taxon>Eukaryota</taxon>
        <taxon>Metazoa</taxon>
        <taxon>Spiralia</taxon>
        <taxon>Lophotrochozoa</taxon>
        <taxon>Mollusca</taxon>
        <taxon>Gastropoda</taxon>
        <taxon>Patellogastropoda</taxon>
        <taxon>Patelloidea</taxon>
        <taxon>Patellidae</taxon>
        <taxon>Patella</taxon>
    </lineage>
</organism>
<dbReference type="InterPro" id="IPR036034">
    <property type="entry name" value="PDZ_sf"/>
</dbReference>
<comment type="caution">
    <text evidence="7">The sequence shown here is derived from an EMBL/GenBank/DDBJ whole genome shotgun (WGS) entry which is preliminary data.</text>
</comment>
<accession>A0AAN8JV12</accession>
<sequence>MYLHIISLCLLFGVCYAQECNVAVVVVASVFGTLAVVLLVLGVLGFLLWKKRQAFLSPKANATNKNGKKKGDGTLLNDSLSSPTRDGHVNPAFNDTSADLSNMEEGLSGFDSPDGKKSTPGKDGNQKTWSSLPRNDFSSPFTRQGSCGSLDDNYLHTEPEVMSVWLQSQDFIGLGFNISGNMRDGIFVSHVHNRGPAIESNKVKVGDKILNVTISFENIVYEDALTILSYASPYPVKVMLQKEKQFVNEKRLNESNNALSHPLYRSQSLDALNRAGLDALNRSRKDSFKPKRTYSEMKPETRKDNSVKKQLSGMVPEMFENGGGDGRGSTHAKFTSNILVHKADDAGFVNVDLSSGGDTKSELDMSHASGLVDDYAKDLTGKAKDKASGLANDMSGKMSNEVDVFSKTASDNLATQVGDQQMELEVDSTVKDLKDRKSSTAVEFASLMDKMLDMNQSSDEPFETMEVKNISNGPVVEDSFSASMSSENQFSPPTKPTRKKKRSSTASNSSDELSLSQSDIKLEDVGLLTSRSPVVEEVMTVVKVKDVSAAPRSYADCEAIEEESMIAEKLIKGDVSILADKLDLTDKEIDSGKEELPSPTLLRKILLDGIDNYQIKKKPEPEGDPVEEEMIQAVRVSREDCAPPLPKDPNSNREVKSSKKVGVNNNLHDIDDELIDEIIAMNSRPIEQAGLPGRNTKENMGGVSYDIQVADLDKIENVLRSEMGKDAPKSPTGGKAFEVREDLNGKMVNLEMNKSYVTRTASEAAISKNNDQEDIHILRAGSLKDDKHHIENDFDWSGKRLIRSGSFSEIPQDNSVKDWTDQNKVSSEDITVVIPDNHKMGVLATEEDIKAKAEVYIKESLDLTNMSDISSSQSPSSTRSASPYTPNGPPELSPLALKKALDFASSESYSSSSRTGSYSFTLNKDDDDDDDAEC</sequence>
<evidence type="ECO:0000259" key="6">
    <source>
        <dbReference type="PROSITE" id="PS50106"/>
    </source>
</evidence>
<dbReference type="GO" id="GO:0005634">
    <property type="term" value="C:nucleus"/>
    <property type="evidence" value="ECO:0007669"/>
    <property type="project" value="UniProtKB-SubCell"/>
</dbReference>
<evidence type="ECO:0000256" key="3">
    <source>
        <dbReference type="SAM" id="MobiDB-lite"/>
    </source>
</evidence>
<dbReference type="Pfam" id="PF00595">
    <property type="entry name" value="PDZ"/>
    <property type="match status" value="1"/>
</dbReference>